<dbReference type="GO" id="GO:0046839">
    <property type="term" value="P:phospholipid dephosphorylation"/>
    <property type="evidence" value="ECO:0007669"/>
    <property type="project" value="TreeGrafter"/>
</dbReference>
<dbReference type="PANTHER" id="PTHR10165">
    <property type="entry name" value="LIPID PHOSPHATE PHOSPHATASE"/>
    <property type="match status" value="1"/>
</dbReference>
<dbReference type="GO" id="GO:0008195">
    <property type="term" value="F:phosphatidate phosphatase activity"/>
    <property type="evidence" value="ECO:0007669"/>
    <property type="project" value="TreeGrafter"/>
</dbReference>
<feature type="chain" id="PRO_5030835312" description="Phosphatidic acid phosphatase type 2/haloperoxidase domain-containing protein" evidence="7">
    <location>
        <begin position="21"/>
        <end position="160"/>
    </location>
</feature>
<feature type="transmembrane region" description="Helical" evidence="6">
    <location>
        <begin position="107"/>
        <end position="128"/>
    </location>
</feature>
<proteinExistence type="inferred from homology"/>
<dbReference type="GO" id="GO:0016020">
    <property type="term" value="C:membrane"/>
    <property type="evidence" value="ECO:0007669"/>
    <property type="project" value="UniProtKB-SubCell"/>
</dbReference>
<dbReference type="InterPro" id="IPR000326">
    <property type="entry name" value="PAP2/HPO"/>
</dbReference>
<keyword evidence="4 6" id="KW-1133">Transmembrane helix</keyword>
<dbReference type="GO" id="GO:0006644">
    <property type="term" value="P:phospholipid metabolic process"/>
    <property type="evidence" value="ECO:0007669"/>
    <property type="project" value="InterPro"/>
</dbReference>
<keyword evidence="5 6" id="KW-0472">Membrane</keyword>
<evidence type="ECO:0000256" key="1">
    <source>
        <dbReference type="ARBA" id="ARBA00004141"/>
    </source>
</evidence>
<feature type="transmembrane region" description="Helical" evidence="6">
    <location>
        <begin position="78"/>
        <end position="95"/>
    </location>
</feature>
<accession>A0A7S4PN67</accession>
<dbReference type="AlphaFoldDB" id="A0A7S4PN67"/>
<evidence type="ECO:0000256" key="7">
    <source>
        <dbReference type="SAM" id="SignalP"/>
    </source>
</evidence>
<organism evidence="9">
    <name type="scientific">Paramoeba aestuarina</name>
    <dbReference type="NCBI Taxonomy" id="180227"/>
    <lineage>
        <taxon>Eukaryota</taxon>
        <taxon>Amoebozoa</taxon>
        <taxon>Discosea</taxon>
        <taxon>Flabellinia</taxon>
        <taxon>Dactylopodida</taxon>
        <taxon>Paramoebidae</taxon>
        <taxon>Paramoeba</taxon>
    </lineage>
</organism>
<protein>
    <recommendedName>
        <fullName evidence="8">Phosphatidic acid phosphatase type 2/haloperoxidase domain-containing protein</fullName>
    </recommendedName>
</protein>
<name>A0A7S4PN67_9EUKA</name>
<comment type="subcellular location">
    <subcellularLocation>
        <location evidence="1">Membrane</location>
        <topology evidence="1">Multi-pass membrane protein</topology>
    </subcellularLocation>
</comment>
<dbReference type="Pfam" id="PF01569">
    <property type="entry name" value="PAP2"/>
    <property type="match status" value="1"/>
</dbReference>
<sequence length="160" mass="17992">MTSTMPALALPWLLLSQSFSQKFSKIRQEEKDLIFMLESTTEMLTLLKGHASLSIANLSFLMYYLMGKMHILRPNGGELYKVVVAVFPLGIAWWISVSRTQDNHHNFSDIVGGMVMGFPFGLISYLLCYPTLTSPDCDVPKLRSDSDDSGGHHSLQEELF</sequence>
<feature type="signal peptide" evidence="7">
    <location>
        <begin position="1"/>
        <end position="20"/>
    </location>
</feature>
<evidence type="ECO:0000256" key="4">
    <source>
        <dbReference type="ARBA" id="ARBA00022989"/>
    </source>
</evidence>
<evidence type="ECO:0000313" key="9">
    <source>
        <dbReference type="EMBL" id="CAE2340565.1"/>
    </source>
</evidence>
<evidence type="ECO:0000256" key="6">
    <source>
        <dbReference type="SAM" id="Phobius"/>
    </source>
</evidence>
<gene>
    <name evidence="9" type="ORF">NAES01612_LOCUS26048</name>
</gene>
<reference evidence="9" key="1">
    <citation type="submission" date="2021-01" db="EMBL/GenBank/DDBJ databases">
        <authorList>
            <person name="Corre E."/>
            <person name="Pelletier E."/>
            <person name="Niang G."/>
            <person name="Scheremetjew M."/>
            <person name="Finn R."/>
            <person name="Kale V."/>
            <person name="Holt S."/>
            <person name="Cochrane G."/>
            <person name="Meng A."/>
            <person name="Brown T."/>
            <person name="Cohen L."/>
        </authorList>
    </citation>
    <scope>NUCLEOTIDE SEQUENCE</scope>
    <source>
        <strain evidence="9">SoJaBio B1-5/56/2</strain>
    </source>
</reference>
<evidence type="ECO:0000256" key="3">
    <source>
        <dbReference type="ARBA" id="ARBA00022692"/>
    </source>
</evidence>
<keyword evidence="7" id="KW-0732">Signal</keyword>
<dbReference type="InterPro" id="IPR036938">
    <property type="entry name" value="PAP2/HPO_sf"/>
</dbReference>
<evidence type="ECO:0000256" key="2">
    <source>
        <dbReference type="ARBA" id="ARBA00008816"/>
    </source>
</evidence>
<dbReference type="EMBL" id="HBKR01039908">
    <property type="protein sequence ID" value="CAE2340565.1"/>
    <property type="molecule type" value="Transcribed_RNA"/>
</dbReference>
<feature type="transmembrane region" description="Helical" evidence="6">
    <location>
        <begin position="44"/>
        <end position="66"/>
    </location>
</feature>
<keyword evidence="3 6" id="KW-0812">Transmembrane</keyword>
<feature type="domain" description="Phosphatidic acid phosphatase type 2/haloperoxidase" evidence="8">
    <location>
        <begin position="49"/>
        <end position="126"/>
    </location>
</feature>
<dbReference type="SUPFAM" id="SSF48317">
    <property type="entry name" value="Acid phosphatase/Vanadium-dependent haloperoxidase"/>
    <property type="match status" value="1"/>
</dbReference>
<dbReference type="Gene3D" id="1.20.144.10">
    <property type="entry name" value="Phosphatidic acid phosphatase type 2/haloperoxidase"/>
    <property type="match status" value="1"/>
</dbReference>
<evidence type="ECO:0000259" key="8">
    <source>
        <dbReference type="Pfam" id="PF01569"/>
    </source>
</evidence>
<dbReference type="InterPro" id="IPR043216">
    <property type="entry name" value="PAP-like"/>
</dbReference>
<dbReference type="PANTHER" id="PTHR10165:SF35">
    <property type="entry name" value="RE23632P"/>
    <property type="match status" value="1"/>
</dbReference>
<evidence type="ECO:0000256" key="5">
    <source>
        <dbReference type="ARBA" id="ARBA00023136"/>
    </source>
</evidence>
<comment type="similarity">
    <text evidence="2">Belongs to the PA-phosphatase related phosphoesterase family.</text>
</comment>